<dbReference type="RefSeq" id="WP_261404931.1">
    <property type="nucleotide sequence ID" value="NZ_CP081869.1"/>
</dbReference>
<feature type="signal peptide" evidence="1">
    <location>
        <begin position="1"/>
        <end position="25"/>
    </location>
</feature>
<protein>
    <recommendedName>
        <fullName evidence="4">Secreted protein</fullName>
    </recommendedName>
</protein>
<reference evidence="2" key="1">
    <citation type="submission" date="2021-08" db="EMBL/GenBank/DDBJ databases">
        <authorList>
            <person name="Zhang H."/>
            <person name="Xu M."/>
            <person name="Yu Z."/>
            <person name="Yang L."/>
            <person name="Cai Y."/>
        </authorList>
    </citation>
    <scope>NUCLEOTIDE SEQUENCE</scope>
    <source>
        <strain evidence="2">CHL1</strain>
    </source>
</reference>
<keyword evidence="3" id="KW-1185">Reference proteome</keyword>
<feature type="chain" id="PRO_5038760149" description="Secreted protein" evidence="1">
    <location>
        <begin position="26"/>
        <end position="82"/>
    </location>
</feature>
<accession>A0A9E6RCC2</accession>
<evidence type="ECO:0000313" key="2">
    <source>
        <dbReference type="EMBL" id="QZO01632.1"/>
    </source>
</evidence>
<sequence length="82" mass="9266">MKRLALTSAAVLAAVAALGVQAASAADMAERTREHVYERPIPRVYYQSARPTAVCRVVFLTEERGRQWPKEQRSVARCMDFR</sequence>
<evidence type="ECO:0008006" key="4">
    <source>
        <dbReference type="Google" id="ProtNLM"/>
    </source>
</evidence>
<name>A0A9E6RCC2_9HYPH</name>
<proteinExistence type="predicted"/>
<organism evidence="2 3">
    <name type="scientific">Chenggangzhangella methanolivorans</name>
    <dbReference type="NCBI Taxonomy" id="1437009"/>
    <lineage>
        <taxon>Bacteria</taxon>
        <taxon>Pseudomonadati</taxon>
        <taxon>Pseudomonadota</taxon>
        <taxon>Alphaproteobacteria</taxon>
        <taxon>Hyphomicrobiales</taxon>
        <taxon>Methylopilaceae</taxon>
        <taxon>Chenggangzhangella</taxon>
    </lineage>
</organism>
<dbReference type="Proteomes" id="UP000825701">
    <property type="component" value="Chromosome"/>
</dbReference>
<dbReference type="AlphaFoldDB" id="A0A9E6RCC2"/>
<dbReference type="EMBL" id="CP081869">
    <property type="protein sequence ID" value="QZO01632.1"/>
    <property type="molecule type" value="Genomic_DNA"/>
</dbReference>
<evidence type="ECO:0000313" key="3">
    <source>
        <dbReference type="Proteomes" id="UP000825701"/>
    </source>
</evidence>
<keyword evidence="1" id="KW-0732">Signal</keyword>
<gene>
    <name evidence="2" type="ORF">K6K41_09640</name>
</gene>
<dbReference type="KEGG" id="cmet:K6K41_09640"/>
<evidence type="ECO:0000256" key="1">
    <source>
        <dbReference type="SAM" id="SignalP"/>
    </source>
</evidence>